<reference evidence="7" key="1">
    <citation type="submission" date="2023-10" db="EMBL/GenBank/DDBJ databases">
        <title>Genome assemblies of two species of porcelain crab, Petrolisthes cinctipes and Petrolisthes manimaculis (Anomura: Porcellanidae).</title>
        <authorList>
            <person name="Angst P."/>
        </authorList>
    </citation>
    <scope>NUCLEOTIDE SEQUENCE</scope>
    <source>
        <strain evidence="7">PB745_01</strain>
        <tissue evidence="7">Gill</tissue>
    </source>
</reference>
<keyword evidence="4 6" id="KW-0472">Membrane</keyword>
<dbReference type="EMBL" id="JAWQEG010000795">
    <property type="protein sequence ID" value="KAK3885474.1"/>
    <property type="molecule type" value="Genomic_DNA"/>
</dbReference>
<evidence type="ECO:0000256" key="1">
    <source>
        <dbReference type="ARBA" id="ARBA00004141"/>
    </source>
</evidence>
<name>A0AAE1KUM4_PETCI</name>
<dbReference type="PANTHER" id="PTHR10924">
    <property type="entry name" value="MAJOR FACILITATOR SUPERFAMILY PROTEIN-RELATED"/>
    <property type="match status" value="1"/>
</dbReference>
<feature type="transmembrane region" description="Helical" evidence="6">
    <location>
        <begin position="415"/>
        <end position="436"/>
    </location>
</feature>
<dbReference type="InterPro" id="IPR011701">
    <property type="entry name" value="MFS"/>
</dbReference>
<feature type="transmembrane region" description="Helical" evidence="6">
    <location>
        <begin position="320"/>
        <end position="343"/>
    </location>
</feature>
<gene>
    <name evidence="7" type="ORF">Pcinc_010317</name>
</gene>
<keyword evidence="2 6" id="KW-0812">Transmembrane</keyword>
<dbReference type="SUPFAM" id="SSF103473">
    <property type="entry name" value="MFS general substrate transporter"/>
    <property type="match status" value="1"/>
</dbReference>
<keyword evidence="3 6" id="KW-1133">Transmembrane helix</keyword>
<feature type="transmembrane region" description="Helical" evidence="6">
    <location>
        <begin position="269"/>
        <end position="288"/>
    </location>
</feature>
<dbReference type="GO" id="GO:0016020">
    <property type="term" value="C:membrane"/>
    <property type="evidence" value="ECO:0007669"/>
    <property type="project" value="UniProtKB-SubCell"/>
</dbReference>
<feature type="transmembrane region" description="Helical" evidence="6">
    <location>
        <begin position="190"/>
        <end position="216"/>
    </location>
</feature>
<dbReference type="InterPro" id="IPR049680">
    <property type="entry name" value="FLVCR1-2_SLC49-like"/>
</dbReference>
<dbReference type="AlphaFoldDB" id="A0AAE1KUM4"/>
<evidence type="ECO:0000256" key="3">
    <source>
        <dbReference type="ARBA" id="ARBA00022989"/>
    </source>
</evidence>
<evidence type="ECO:0000313" key="7">
    <source>
        <dbReference type="EMBL" id="KAK3885474.1"/>
    </source>
</evidence>
<feature type="transmembrane region" description="Helical" evidence="6">
    <location>
        <begin position="448"/>
        <end position="473"/>
    </location>
</feature>
<feature type="transmembrane region" description="Helical" evidence="6">
    <location>
        <begin position="165"/>
        <end position="184"/>
    </location>
</feature>
<dbReference type="GO" id="GO:0022857">
    <property type="term" value="F:transmembrane transporter activity"/>
    <property type="evidence" value="ECO:0007669"/>
    <property type="project" value="InterPro"/>
</dbReference>
<comment type="subcellular location">
    <subcellularLocation>
        <location evidence="1">Membrane</location>
        <topology evidence="1">Multi-pass membrane protein</topology>
    </subcellularLocation>
</comment>
<feature type="compositionally biased region" description="Low complexity" evidence="5">
    <location>
        <begin position="511"/>
        <end position="524"/>
    </location>
</feature>
<accession>A0AAE1KUM4</accession>
<evidence type="ECO:0000256" key="4">
    <source>
        <dbReference type="ARBA" id="ARBA00023136"/>
    </source>
</evidence>
<evidence type="ECO:0000256" key="2">
    <source>
        <dbReference type="ARBA" id="ARBA00022692"/>
    </source>
</evidence>
<dbReference type="Proteomes" id="UP001286313">
    <property type="component" value="Unassembled WGS sequence"/>
</dbReference>
<feature type="transmembrane region" description="Helical" evidence="6">
    <location>
        <begin position="97"/>
        <end position="117"/>
    </location>
</feature>
<feature type="transmembrane region" description="Helical" evidence="6">
    <location>
        <begin position="479"/>
        <end position="498"/>
    </location>
</feature>
<protein>
    <submittedName>
        <fullName evidence="7">Uncharacterized protein</fullName>
    </submittedName>
</protein>
<proteinExistence type="predicted"/>
<evidence type="ECO:0000256" key="5">
    <source>
        <dbReference type="SAM" id="MobiDB-lite"/>
    </source>
</evidence>
<comment type="caution">
    <text evidence="7">The sequence shown here is derived from an EMBL/GenBank/DDBJ whole genome shotgun (WGS) entry which is preliminary data.</text>
</comment>
<dbReference type="InterPro" id="IPR036259">
    <property type="entry name" value="MFS_trans_sf"/>
</dbReference>
<keyword evidence="8" id="KW-1185">Reference proteome</keyword>
<dbReference type="PANTHER" id="PTHR10924:SF27">
    <property type="entry name" value="SOLUTE CARRIER FAMILY 49 MEMBER 4"/>
    <property type="match status" value="1"/>
</dbReference>
<feature type="region of interest" description="Disordered" evidence="5">
    <location>
        <begin position="511"/>
        <end position="538"/>
    </location>
</feature>
<dbReference type="Pfam" id="PF07690">
    <property type="entry name" value="MFS_1"/>
    <property type="match status" value="1"/>
</dbReference>
<feature type="transmembrane region" description="Helical" evidence="6">
    <location>
        <begin position="137"/>
        <end position="158"/>
    </location>
</feature>
<organism evidence="7 8">
    <name type="scientific">Petrolisthes cinctipes</name>
    <name type="common">Flat porcelain crab</name>
    <dbReference type="NCBI Taxonomy" id="88211"/>
    <lineage>
        <taxon>Eukaryota</taxon>
        <taxon>Metazoa</taxon>
        <taxon>Ecdysozoa</taxon>
        <taxon>Arthropoda</taxon>
        <taxon>Crustacea</taxon>
        <taxon>Multicrustacea</taxon>
        <taxon>Malacostraca</taxon>
        <taxon>Eumalacostraca</taxon>
        <taxon>Eucarida</taxon>
        <taxon>Decapoda</taxon>
        <taxon>Pleocyemata</taxon>
        <taxon>Anomura</taxon>
        <taxon>Galatheoidea</taxon>
        <taxon>Porcellanidae</taxon>
        <taxon>Petrolisthes</taxon>
    </lineage>
</organism>
<feature type="transmembrane region" description="Helical" evidence="6">
    <location>
        <begin position="386"/>
        <end position="409"/>
    </location>
</feature>
<evidence type="ECO:0000256" key="6">
    <source>
        <dbReference type="SAM" id="Phobius"/>
    </source>
</evidence>
<dbReference type="Gene3D" id="1.20.1250.20">
    <property type="entry name" value="MFS general substrate transporter like domains"/>
    <property type="match status" value="1"/>
</dbReference>
<evidence type="ECO:0000313" key="8">
    <source>
        <dbReference type="Proteomes" id="UP001286313"/>
    </source>
</evidence>
<sequence length="538" mass="59200">MNSVSREHRLRVGGYSTQQANYMMLPEDDSEAKGELTHICHTSSNGNALPYAAVREGPTTLRNHYGSLGETCWDEEEQEEDNKNISQDTSRTYLSRFWILFISSCMCWLHCVLWSTWGPISESMNEAFDGWGSTTVAMMINWGTIMFVMWFIPMAWATQRCGLRPAMVCCGGLAALSTCIRVFTSVTPTFTILCHISAILVGMASTLALSAPMMIATDWFPLHERTTAFGVMMGASQLGGLGSYLEPLLVRLPGPHVSIQDIQNDVMCLMYIEAGISVLLLLAILAYFPSKPPTPPSVTSASEKVDFLSGLRALAKNKQFMVMLMSYGLCVGPPVVWITILNYSLLPLGFHQDNTMWVGLASVLASSVSPVIAGRLNDLMQGHMKLLLILLMFTSSFCFYWFLLITYQVIPLSTWQVYVSVVVSLACNYATIPLFYELGEDLAFPASDILVSSVITAADNICSVSFLIITSIPNIGYHWMTYALTLTSSVAIIPLLCIKFNYTRSNLDTVSIGSSSSSSNSSKGNSRRRINSSCSISS</sequence>